<sequence>MRLIPKLPSSEGILGQTSFQAEEEREEGRALCCFLSKTLFQNVALKAVCDTYSVIQRCLSLMRFGNIRRLRNNTSRLPARNSSSWLMVKTKQKRAGKVPSKKSCTSSHDPVDSRNCDKQHEDSDWVIVKKQRVTILVPAVPLNERSLTANQGPNHTQLMPPELAGNHVQLPMETSTVHLSDNEHEKSILLAVQKETHTESRAPPILPRPTVVNPPSSDQRTESENLYQVNGLNSHKLLGISNTSRVIKQPRTLLAPRRPSNLEILNKNLRASNLERKLERAGGLSKWLIALGLGQFVRMFQGKSLSKYQLVNLTMKKLKDMGANAVGPRRKLIHAMDCVCQPYCFEAL</sequence>
<feature type="region of interest" description="Disordered" evidence="2">
    <location>
        <begin position="90"/>
        <end position="118"/>
    </location>
</feature>
<comment type="caution">
    <text evidence="4">The sequence shown here is derived from an EMBL/GenBank/DDBJ whole genome shotgun (WGS) entry which is preliminary data.</text>
</comment>
<feature type="compositionally biased region" description="Basic and acidic residues" evidence="2">
    <location>
        <begin position="109"/>
        <end position="118"/>
    </location>
</feature>
<organism evidence="4 5">
    <name type="scientific">Phaseolus coccineus</name>
    <name type="common">Scarlet runner bean</name>
    <name type="synonym">Phaseolus multiflorus</name>
    <dbReference type="NCBI Taxonomy" id="3886"/>
    <lineage>
        <taxon>Eukaryota</taxon>
        <taxon>Viridiplantae</taxon>
        <taxon>Streptophyta</taxon>
        <taxon>Embryophyta</taxon>
        <taxon>Tracheophyta</taxon>
        <taxon>Spermatophyta</taxon>
        <taxon>Magnoliopsida</taxon>
        <taxon>eudicotyledons</taxon>
        <taxon>Gunneridae</taxon>
        <taxon>Pentapetalae</taxon>
        <taxon>rosids</taxon>
        <taxon>fabids</taxon>
        <taxon>Fabales</taxon>
        <taxon>Fabaceae</taxon>
        <taxon>Papilionoideae</taxon>
        <taxon>50 kb inversion clade</taxon>
        <taxon>NPAAA clade</taxon>
        <taxon>indigoferoid/millettioid clade</taxon>
        <taxon>Phaseoleae</taxon>
        <taxon>Phaseolus</taxon>
    </lineage>
</organism>
<dbReference type="PROSITE" id="PS50105">
    <property type="entry name" value="SAM_DOMAIN"/>
    <property type="match status" value="1"/>
</dbReference>
<dbReference type="AlphaFoldDB" id="A0AAN9NUQ4"/>
<gene>
    <name evidence="4" type="ORF">VNO80_04344</name>
</gene>
<dbReference type="PANTHER" id="PTHR10627">
    <property type="entry name" value="SCP160"/>
    <property type="match status" value="1"/>
</dbReference>
<evidence type="ECO:0000259" key="3">
    <source>
        <dbReference type="PROSITE" id="PS50105"/>
    </source>
</evidence>
<dbReference type="SUPFAM" id="SSF47769">
    <property type="entry name" value="SAM/Pointed domain"/>
    <property type="match status" value="1"/>
</dbReference>
<dbReference type="EMBL" id="JAYMYR010000002">
    <property type="protein sequence ID" value="KAK7378895.1"/>
    <property type="molecule type" value="Genomic_DNA"/>
</dbReference>
<evidence type="ECO:0000313" key="5">
    <source>
        <dbReference type="Proteomes" id="UP001374584"/>
    </source>
</evidence>
<accession>A0AAN9NUQ4</accession>
<keyword evidence="1" id="KW-0677">Repeat</keyword>
<feature type="region of interest" description="Disordered" evidence="2">
    <location>
        <begin position="198"/>
        <end position="221"/>
    </location>
</feature>
<dbReference type="Gene3D" id="1.10.150.50">
    <property type="entry name" value="Transcription Factor, Ets-1"/>
    <property type="match status" value="1"/>
</dbReference>
<evidence type="ECO:0000256" key="2">
    <source>
        <dbReference type="SAM" id="MobiDB-lite"/>
    </source>
</evidence>
<reference evidence="4 5" key="1">
    <citation type="submission" date="2024-01" db="EMBL/GenBank/DDBJ databases">
        <title>The genomes of 5 underutilized Papilionoideae crops provide insights into root nodulation and disease resistanc.</title>
        <authorList>
            <person name="Jiang F."/>
        </authorList>
    </citation>
    <scope>NUCLEOTIDE SEQUENCE [LARGE SCALE GENOMIC DNA]</scope>
    <source>
        <strain evidence="4">JINMINGXINNONG_FW02</strain>
        <tissue evidence="4">Leaves</tissue>
    </source>
</reference>
<proteinExistence type="predicted"/>
<name>A0AAN9NUQ4_PHACN</name>
<dbReference type="Proteomes" id="UP001374584">
    <property type="component" value="Unassembled WGS sequence"/>
</dbReference>
<dbReference type="Pfam" id="PF07647">
    <property type="entry name" value="SAM_2"/>
    <property type="match status" value="1"/>
</dbReference>
<dbReference type="CDD" id="cd09487">
    <property type="entry name" value="SAM_superfamily"/>
    <property type="match status" value="1"/>
</dbReference>
<dbReference type="InterPro" id="IPR001660">
    <property type="entry name" value="SAM"/>
</dbReference>
<keyword evidence="5" id="KW-1185">Reference proteome</keyword>
<protein>
    <recommendedName>
        <fullName evidence="3">SAM domain-containing protein</fullName>
    </recommendedName>
</protein>
<dbReference type="PANTHER" id="PTHR10627:SF68">
    <property type="entry name" value="F26K24.15 PROTEIN-RELATED"/>
    <property type="match status" value="1"/>
</dbReference>
<evidence type="ECO:0000313" key="4">
    <source>
        <dbReference type="EMBL" id="KAK7378895.1"/>
    </source>
</evidence>
<feature type="compositionally biased region" description="Basic residues" evidence="2">
    <location>
        <begin position="90"/>
        <end position="100"/>
    </location>
</feature>
<evidence type="ECO:0000256" key="1">
    <source>
        <dbReference type="ARBA" id="ARBA00022737"/>
    </source>
</evidence>
<feature type="domain" description="SAM" evidence="3">
    <location>
        <begin position="284"/>
        <end position="342"/>
    </location>
</feature>
<dbReference type="InterPro" id="IPR013761">
    <property type="entry name" value="SAM/pointed_sf"/>
</dbReference>